<reference evidence="1" key="1">
    <citation type="journal article" date="2020" name="bioRxiv">
        <title>Hybrid origin of Populus tomentosa Carr. identified through genome sequencing and phylogenomic analysis.</title>
        <authorList>
            <person name="An X."/>
            <person name="Gao K."/>
            <person name="Chen Z."/>
            <person name="Li J."/>
            <person name="Yang X."/>
            <person name="Yang X."/>
            <person name="Zhou J."/>
            <person name="Guo T."/>
            <person name="Zhao T."/>
            <person name="Huang S."/>
            <person name="Miao D."/>
            <person name="Khan W.U."/>
            <person name="Rao P."/>
            <person name="Ye M."/>
            <person name="Lei B."/>
            <person name="Liao W."/>
            <person name="Wang J."/>
            <person name="Ji L."/>
            <person name="Li Y."/>
            <person name="Guo B."/>
            <person name="Mustafa N.S."/>
            <person name="Li S."/>
            <person name="Yun Q."/>
            <person name="Keller S.R."/>
            <person name="Mao J."/>
            <person name="Zhang R."/>
            <person name="Strauss S.H."/>
        </authorList>
    </citation>
    <scope>NUCLEOTIDE SEQUENCE</scope>
    <source>
        <strain evidence="1">GM15</strain>
        <tissue evidence="1">Leaf</tissue>
    </source>
</reference>
<dbReference type="OrthoDB" id="431497at2759"/>
<dbReference type="EMBL" id="JAAWWB010000023">
    <property type="protein sequence ID" value="KAG6753946.1"/>
    <property type="molecule type" value="Genomic_DNA"/>
</dbReference>
<organism evidence="1 2">
    <name type="scientific">Populus tomentosa</name>
    <name type="common">Chinese white poplar</name>
    <dbReference type="NCBI Taxonomy" id="118781"/>
    <lineage>
        <taxon>Eukaryota</taxon>
        <taxon>Viridiplantae</taxon>
        <taxon>Streptophyta</taxon>
        <taxon>Embryophyta</taxon>
        <taxon>Tracheophyta</taxon>
        <taxon>Spermatophyta</taxon>
        <taxon>Magnoliopsida</taxon>
        <taxon>eudicotyledons</taxon>
        <taxon>Gunneridae</taxon>
        <taxon>Pentapetalae</taxon>
        <taxon>rosids</taxon>
        <taxon>fabids</taxon>
        <taxon>Malpighiales</taxon>
        <taxon>Salicaceae</taxon>
        <taxon>Saliceae</taxon>
        <taxon>Populus</taxon>
    </lineage>
</organism>
<accession>A0A8X7YNI1</accession>
<dbReference type="Proteomes" id="UP000886885">
    <property type="component" value="Chromosome 12A"/>
</dbReference>
<proteinExistence type="predicted"/>
<gene>
    <name evidence="1" type="ORF">POTOM_041954</name>
</gene>
<evidence type="ECO:0000313" key="2">
    <source>
        <dbReference type="Proteomes" id="UP000886885"/>
    </source>
</evidence>
<comment type="caution">
    <text evidence="1">The sequence shown here is derived from an EMBL/GenBank/DDBJ whole genome shotgun (WGS) entry which is preliminary data.</text>
</comment>
<keyword evidence="2" id="KW-1185">Reference proteome</keyword>
<dbReference type="AlphaFoldDB" id="A0A8X7YNI1"/>
<protein>
    <submittedName>
        <fullName evidence="1">Uncharacterized protein</fullName>
    </submittedName>
</protein>
<name>A0A8X7YNI1_POPTO</name>
<sequence length="68" mass="7772">MNLLESGGFSCSNLYDVEKQGKVKEARSKVSETLVKMHGEVWNAHEESKDLEKVLKDRTKEHALNIKK</sequence>
<evidence type="ECO:0000313" key="1">
    <source>
        <dbReference type="EMBL" id="KAG6753946.1"/>
    </source>
</evidence>